<feature type="domain" description="PTS EIIA type-2" evidence="1">
    <location>
        <begin position="1"/>
        <end position="58"/>
    </location>
</feature>
<dbReference type="SUPFAM" id="SSF55804">
    <property type="entry name" value="Phoshotransferase/anion transport protein"/>
    <property type="match status" value="1"/>
</dbReference>
<evidence type="ECO:0000313" key="2">
    <source>
        <dbReference type="EMBL" id="HDI82159.1"/>
    </source>
</evidence>
<gene>
    <name evidence="2" type="ORF">ENF18_00025</name>
</gene>
<organism evidence="2">
    <name type="scientific">candidate division WOR-3 bacterium</name>
    <dbReference type="NCBI Taxonomy" id="2052148"/>
    <lineage>
        <taxon>Bacteria</taxon>
        <taxon>Bacteria division WOR-3</taxon>
    </lineage>
</organism>
<dbReference type="PROSITE" id="PS51094">
    <property type="entry name" value="PTS_EIIA_TYPE_2"/>
    <property type="match status" value="1"/>
</dbReference>
<reference evidence="2" key="1">
    <citation type="journal article" date="2020" name="mSystems">
        <title>Genome- and Community-Level Interaction Insights into Carbon Utilization and Element Cycling Functions of Hydrothermarchaeota in Hydrothermal Sediment.</title>
        <authorList>
            <person name="Zhou Z."/>
            <person name="Liu Y."/>
            <person name="Xu W."/>
            <person name="Pan J."/>
            <person name="Luo Z.H."/>
            <person name="Li M."/>
        </authorList>
    </citation>
    <scope>NUCLEOTIDE SEQUENCE [LARGE SCALE GENOMIC DNA]</scope>
    <source>
        <strain evidence="2">HyVt-102</strain>
    </source>
</reference>
<dbReference type="InterPro" id="IPR002178">
    <property type="entry name" value="PTS_EIIA_type-2_dom"/>
</dbReference>
<feature type="non-terminal residue" evidence="2">
    <location>
        <position position="1"/>
    </location>
</feature>
<dbReference type="InterPro" id="IPR016152">
    <property type="entry name" value="PTrfase/Anion_transptr"/>
</dbReference>
<dbReference type="AlphaFoldDB" id="A0A7C0ZC36"/>
<dbReference type="Proteomes" id="UP000885847">
    <property type="component" value="Unassembled WGS sequence"/>
</dbReference>
<dbReference type="Gene3D" id="3.40.930.10">
    <property type="entry name" value="Mannitol-specific EII, Chain A"/>
    <property type="match status" value="1"/>
</dbReference>
<comment type="caution">
    <text evidence="2">The sequence shown here is derived from an EMBL/GenBank/DDBJ whole genome shotgun (WGS) entry which is preliminary data.</text>
</comment>
<evidence type="ECO:0000259" key="1">
    <source>
        <dbReference type="PROSITE" id="PS51094"/>
    </source>
</evidence>
<proteinExistence type="predicted"/>
<protein>
    <recommendedName>
        <fullName evidence="1">PTS EIIA type-2 domain-containing protein</fullName>
    </recommendedName>
</protein>
<dbReference type="EMBL" id="DQWE01000001">
    <property type="protein sequence ID" value="HDI82159.1"/>
    <property type="molecule type" value="Genomic_DNA"/>
</dbReference>
<dbReference type="Pfam" id="PF00359">
    <property type="entry name" value="PTS_EIIA_2"/>
    <property type="match status" value="1"/>
</dbReference>
<sequence length="63" mass="7416">GEEDPVYISFVLAGSVDERKFHLKSLMAIAQIMQTRNFEKKWMEAKNIEDLRSLLLFSRRDRG</sequence>
<accession>A0A7C0ZC36</accession>
<name>A0A7C0ZC36_UNCW3</name>